<evidence type="ECO:0000313" key="9">
    <source>
        <dbReference type="Proteomes" id="UP001409291"/>
    </source>
</evidence>
<feature type="compositionally biased region" description="Basic and acidic residues" evidence="5">
    <location>
        <begin position="220"/>
        <end position="239"/>
    </location>
</feature>
<dbReference type="Gene3D" id="3.30.1330.60">
    <property type="entry name" value="OmpA-like domain"/>
    <property type="match status" value="1"/>
</dbReference>
<dbReference type="PRINTS" id="PR01021">
    <property type="entry name" value="OMPADOMAIN"/>
</dbReference>
<keyword evidence="9" id="KW-1185">Reference proteome</keyword>
<evidence type="ECO:0000256" key="3">
    <source>
        <dbReference type="ARBA" id="ARBA00023237"/>
    </source>
</evidence>
<dbReference type="InterPro" id="IPR036737">
    <property type="entry name" value="OmpA-like_sf"/>
</dbReference>
<dbReference type="InterPro" id="IPR006665">
    <property type="entry name" value="OmpA-like"/>
</dbReference>
<dbReference type="EMBL" id="JBDJNQ010000001">
    <property type="protein sequence ID" value="MEN5376106.1"/>
    <property type="molecule type" value="Genomic_DNA"/>
</dbReference>
<dbReference type="Pfam" id="PF00691">
    <property type="entry name" value="OmpA"/>
    <property type="match status" value="1"/>
</dbReference>
<dbReference type="SUPFAM" id="SSF103088">
    <property type="entry name" value="OmpA-like"/>
    <property type="match status" value="1"/>
</dbReference>
<feature type="domain" description="OmpA-like" evidence="7">
    <location>
        <begin position="391"/>
        <end position="506"/>
    </location>
</feature>
<feature type="transmembrane region" description="Helical" evidence="6">
    <location>
        <begin position="298"/>
        <end position="316"/>
    </location>
</feature>
<evidence type="ECO:0000256" key="4">
    <source>
        <dbReference type="PROSITE-ProRule" id="PRU00473"/>
    </source>
</evidence>
<comment type="caution">
    <text evidence="8">The sequence shown here is derived from an EMBL/GenBank/DDBJ whole genome shotgun (WGS) entry which is preliminary data.</text>
</comment>
<evidence type="ECO:0000313" key="8">
    <source>
        <dbReference type="EMBL" id="MEN5376106.1"/>
    </source>
</evidence>
<dbReference type="InterPro" id="IPR006664">
    <property type="entry name" value="OMP_bac"/>
</dbReference>
<dbReference type="RefSeq" id="WP_346580512.1">
    <property type="nucleotide sequence ID" value="NZ_JBDJNQ010000001.1"/>
</dbReference>
<feature type="region of interest" description="Disordered" evidence="5">
    <location>
        <begin position="220"/>
        <end position="253"/>
    </location>
</feature>
<dbReference type="CDD" id="cd07185">
    <property type="entry name" value="OmpA_C-like"/>
    <property type="match status" value="1"/>
</dbReference>
<reference evidence="8 9" key="1">
    <citation type="submission" date="2024-04" db="EMBL/GenBank/DDBJ databases">
        <title>WGS of bacteria from Torrens River.</title>
        <authorList>
            <person name="Wyrsch E.R."/>
            <person name="Drigo B."/>
        </authorList>
    </citation>
    <scope>NUCLEOTIDE SEQUENCE [LARGE SCALE GENOMIC DNA]</scope>
    <source>
        <strain evidence="8 9">TWI391</strain>
    </source>
</reference>
<dbReference type="InterPro" id="IPR050330">
    <property type="entry name" value="Bact_OuterMem_StrucFunc"/>
</dbReference>
<evidence type="ECO:0000256" key="2">
    <source>
        <dbReference type="ARBA" id="ARBA00023136"/>
    </source>
</evidence>
<evidence type="ECO:0000256" key="6">
    <source>
        <dbReference type="SAM" id="Phobius"/>
    </source>
</evidence>
<gene>
    <name evidence="8" type="ORF">ABE541_02420</name>
</gene>
<sequence length="506" mass="54013">MEINLLNSAKEFFNDEVLSKLGNSVGEDKEKVKSAIGAIVPTVFLGLQKESGTGLAAIVEKAKQYYGDFNFGDFLKTNTETGRINGLVDAEPIEPHHNDLLQSIFGDKFNSIISSLGSLVGGSESTVEKLLSVSLPAVFSGLTQNGTNWDVSAIGRLLNENKDNFTAALPSGLGLAAFGTSFAQADQIRSSSTDSELHDSSITDKPVEAILVSVPVTKEEPKVTHPEEVTNEAVSKDEELSIETPPLVPPPPVHHDTPVGVAPPIVPPIDHVPIIPPPPSGPIVDPLHTETPSSGGGGIWKILIPIVIIAVLWFLFGKGCKGDKDQVVVTDSMNTTAVDTSLTVVAVTPVVRESLEVILPDGVKLKAYKGGIEDQLVQFLKTDYKALSEDELKDKWFNFDNLNFETGTAKVLPESQVQLENIAAILKAFPAATVKIGGYTDKTGNEDFNKKLSTDRAEVVKVYLIGKGPSSQVIGAEGYGSEFAKAAADAPEAERVLDRIVAISVR</sequence>
<keyword evidence="2 4" id="KW-0472">Membrane</keyword>
<evidence type="ECO:0000256" key="1">
    <source>
        <dbReference type="ARBA" id="ARBA00004442"/>
    </source>
</evidence>
<organism evidence="8 9">
    <name type="scientific">Sphingobacterium kitahiroshimense</name>
    <dbReference type="NCBI Taxonomy" id="470446"/>
    <lineage>
        <taxon>Bacteria</taxon>
        <taxon>Pseudomonadati</taxon>
        <taxon>Bacteroidota</taxon>
        <taxon>Sphingobacteriia</taxon>
        <taxon>Sphingobacteriales</taxon>
        <taxon>Sphingobacteriaceae</taxon>
        <taxon>Sphingobacterium</taxon>
    </lineage>
</organism>
<dbReference type="InterPro" id="IPR009282">
    <property type="entry name" value="DUF937"/>
</dbReference>
<protein>
    <submittedName>
        <fullName evidence="8">OmpA family protein</fullName>
    </submittedName>
</protein>
<keyword evidence="3" id="KW-0998">Cell outer membrane</keyword>
<proteinExistence type="predicted"/>
<dbReference type="PROSITE" id="PS51123">
    <property type="entry name" value="OMPA_2"/>
    <property type="match status" value="1"/>
</dbReference>
<accession>A0ABV0BMX9</accession>
<dbReference type="Proteomes" id="UP001409291">
    <property type="component" value="Unassembled WGS sequence"/>
</dbReference>
<dbReference type="PANTHER" id="PTHR30329:SF21">
    <property type="entry name" value="LIPOPROTEIN YIAD-RELATED"/>
    <property type="match status" value="1"/>
</dbReference>
<keyword evidence="6" id="KW-0812">Transmembrane</keyword>
<name>A0ABV0BMX9_9SPHI</name>
<comment type="subcellular location">
    <subcellularLocation>
        <location evidence="1">Cell outer membrane</location>
    </subcellularLocation>
</comment>
<evidence type="ECO:0000259" key="7">
    <source>
        <dbReference type="PROSITE" id="PS51123"/>
    </source>
</evidence>
<keyword evidence="6" id="KW-1133">Transmembrane helix</keyword>
<dbReference type="PANTHER" id="PTHR30329">
    <property type="entry name" value="STATOR ELEMENT OF FLAGELLAR MOTOR COMPLEX"/>
    <property type="match status" value="1"/>
</dbReference>
<evidence type="ECO:0000256" key="5">
    <source>
        <dbReference type="SAM" id="MobiDB-lite"/>
    </source>
</evidence>
<dbReference type="Pfam" id="PF06078">
    <property type="entry name" value="DUF937"/>
    <property type="match status" value="1"/>
</dbReference>